<evidence type="ECO:0000313" key="7">
    <source>
        <dbReference type="Proteomes" id="UP001642406"/>
    </source>
</evidence>
<dbReference type="InterPro" id="IPR055497">
    <property type="entry name" value="DUF7069"/>
</dbReference>
<dbReference type="Proteomes" id="UP001642406">
    <property type="component" value="Unassembled WGS sequence"/>
</dbReference>
<evidence type="ECO:0000313" key="6">
    <source>
        <dbReference type="EMBL" id="CAK7218369.1"/>
    </source>
</evidence>
<feature type="compositionally biased region" description="Low complexity" evidence="2">
    <location>
        <begin position="121"/>
        <end position="135"/>
    </location>
</feature>
<dbReference type="PANTHER" id="PTHR10039">
    <property type="entry name" value="AMELOGENIN"/>
    <property type="match status" value="1"/>
</dbReference>
<dbReference type="InterPro" id="IPR056884">
    <property type="entry name" value="NPHP3-like_N"/>
</dbReference>
<feature type="region of interest" description="Disordered" evidence="2">
    <location>
        <begin position="1"/>
        <end position="47"/>
    </location>
</feature>
<dbReference type="Pfam" id="PF23239">
    <property type="entry name" value="DUF7069"/>
    <property type="match status" value="1"/>
</dbReference>
<name>A0ABP0BGK8_9PEZI</name>
<feature type="region of interest" description="Disordered" evidence="2">
    <location>
        <begin position="108"/>
        <end position="141"/>
    </location>
</feature>
<evidence type="ECO:0000259" key="3">
    <source>
        <dbReference type="Pfam" id="PF17100"/>
    </source>
</evidence>
<gene>
    <name evidence="6" type="ORF">SBRCBS47491_003486</name>
</gene>
<keyword evidence="7" id="KW-1185">Reference proteome</keyword>
<feature type="region of interest" description="Disordered" evidence="2">
    <location>
        <begin position="62"/>
        <end position="88"/>
    </location>
</feature>
<dbReference type="SUPFAM" id="SSF52540">
    <property type="entry name" value="P-loop containing nucleoside triphosphate hydrolases"/>
    <property type="match status" value="1"/>
</dbReference>
<protein>
    <recommendedName>
        <fullName evidence="8">NACHT domain-containing protein</fullName>
    </recommendedName>
</protein>
<feature type="compositionally biased region" description="Pro residues" evidence="2">
    <location>
        <begin position="111"/>
        <end position="120"/>
    </location>
</feature>
<proteinExistence type="predicted"/>
<evidence type="ECO:0000256" key="1">
    <source>
        <dbReference type="ARBA" id="ARBA00022737"/>
    </source>
</evidence>
<keyword evidence="1" id="KW-0677">Repeat</keyword>
<evidence type="ECO:0000259" key="5">
    <source>
        <dbReference type="Pfam" id="PF24883"/>
    </source>
</evidence>
<dbReference type="Pfam" id="PF24883">
    <property type="entry name" value="NPHP3_N"/>
    <property type="match status" value="1"/>
</dbReference>
<accession>A0ABP0BGK8</accession>
<feature type="compositionally biased region" description="Polar residues" evidence="2">
    <location>
        <begin position="62"/>
        <end position="87"/>
    </location>
</feature>
<reference evidence="6 7" key="1">
    <citation type="submission" date="2024-01" db="EMBL/GenBank/DDBJ databases">
        <authorList>
            <person name="Allen C."/>
            <person name="Tagirdzhanova G."/>
        </authorList>
    </citation>
    <scope>NUCLEOTIDE SEQUENCE [LARGE SCALE GENOMIC DNA]</scope>
</reference>
<feature type="domain" description="Nephrocystin 3-like N-terminal" evidence="5">
    <location>
        <begin position="423"/>
        <end position="596"/>
    </location>
</feature>
<evidence type="ECO:0008006" key="8">
    <source>
        <dbReference type="Google" id="ProtNLM"/>
    </source>
</evidence>
<dbReference type="EMBL" id="CAWUHC010000023">
    <property type="protein sequence ID" value="CAK7218369.1"/>
    <property type="molecule type" value="Genomic_DNA"/>
</dbReference>
<dbReference type="Pfam" id="PF17100">
    <property type="entry name" value="NACHT_N"/>
    <property type="match status" value="1"/>
</dbReference>
<dbReference type="InterPro" id="IPR027417">
    <property type="entry name" value="P-loop_NTPase"/>
</dbReference>
<sequence length="716" mass="79600">MRERPKKPRKGFKTLFSRERHSAGNASNPVFTNAGSAGSAHTVHAPQGLELVAPRSSTLLVTQTPLDDNSSPPDHGQGTPNGQTTSLGLAFRPAIPPAQTPAVLAATPASPAIPTPPPLNPSNTTESTATNTGTETDSETNADDIEPWTAAFRLFQAKSPDLAASYEKCLVSLLGMTSDDVKLAVPRSVETAVQAQLDRREAKQWKLPLPWGKTINMRKQTEKLVKFLLYFDPVVKDALSAQPYAALAWSSVSMLLSLLKNTTTQNEAMLDGFNSINDILVYWNAGEEILRNDNTGAHFLKSLTNLYASIIEYQASVICHISKGQGSRAMQSVAGAVEWATKTQNIAKLNMACKDLVDVSCRADIQRANDRALQGMRDIVVALEQRERQTRDLERDKKERDLLRDLQCPYESYKDFNRQRVQGTCEWFFNDDRFHTWRDASTSSLLWVSAGPGCGKSVLSRAIVDDLSASTAGGSSTVCHFFFKDGDEGRTLGANALSAILHKLFTEDVSNSLIQQALPSHRSRGKHLARDFLELWKILTNCAQSDDAGEIICVLDALDECEQRSRNELIVRLRQFYMDQPLSAKASKLKFIITSRPYDDIEKQFSKFATVNCIQFHGDDKSAEISREIDFVIDELVDEVAGTFSRDDQESLKTHLKSMENRTYLWLYLTFDIIRQSPCEFGRPCEIDELLSILPSKVADAYDEILNRISAAIHLR</sequence>
<evidence type="ECO:0000256" key="2">
    <source>
        <dbReference type="SAM" id="MobiDB-lite"/>
    </source>
</evidence>
<dbReference type="InterPro" id="IPR031359">
    <property type="entry name" value="NACHT_N"/>
</dbReference>
<dbReference type="PANTHER" id="PTHR10039:SF17">
    <property type="entry name" value="FUNGAL STAND N-TERMINAL GOODBYE DOMAIN-CONTAINING PROTEIN-RELATED"/>
    <property type="match status" value="1"/>
</dbReference>
<dbReference type="Gene3D" id="3.40.50.300">
    <property type="entry name" value="P-loop containing nucleotide triphosphate hydrolases"/>
    <property type="match status" value="1"/>
</dbReference>
<feature type="domain" description="DUF7069" evidence="4">
    <location>
        <begin position="625"/>
        <end position="674"/>
    </location>
</feature>
<evidence type="ECO:0000259" key="4">
    <source>
        <dbReference type="Pfam" id="PF23239"/>
    </source>
</evidence>
<comment type="caution">
    <text evidence="6">The sequence shown here is derived from an EMBL/GenBank/DDBJ whole genome shotgun (WGS) entry which is preliminary data.</text>
</comment>
<feature type="compositionally biased region" description="Polar residues" evidence="2">
    <location>
        <begin position="24"/>
        <end position="36"/>
    </location>
</feature>
<feature type="domain" description="NWD NACHT-NTPase N-terminal" evidence="3">
    <location>
        <begin position="148"/>
        <end position="350"/>
    </location>
</feature>
<organism evidence="6 7">
    <name type="scientific">Sporothrix bragantina</name>
    <dbReference type="NCBI Taxonomy" id="671064"/>
    <lineage>
        <taxon>Eukaryota</taxon>
        <taxon>Fungi</taxon>
        <taxon>Dikarya</taxon>
        <taxon>Ascomycota</taxon>
        <taxon>Pezizomycotina</taxon>
        <taxon>Sordariomycetes</taxon>
        <taxon>Sordariomycetidae</taxon>
        <taxon>Ophiostomatales</taxon>
        <taxon>Ophiostomataceae</taxon>
        <taxon>Sporothrix</taxon>
    </lineage>
</organism>
<feature type="compositionally biased region" description="Basic residues" evidence="2">
    <location>
        <begin position="1"/>
        <end position="12"/>
    </location>
</feature>